<dbReference type="InterPro" id="IPR002110">
    <property type="entry name" value="Ankyrin_rpt"/>
</dbReference>
<dbReference type="InterPro" id="IPR053137">
    <property type="entry name" value="NLR-like"/>
</dbReference>
<dbReference type="Pfam" id="PF13637">
    <property type="entry name" value="Ank_4"/>
    <property type="match status" value="1"/>
</dbReference>
<feature type="repeat" description="ANK" evidence="1">
    <location>
        <begin position="417"/>
        <end position="449"/>
    </location>
</feature>
<name>A0A9P8FTA7_AURME</name>
<feature type="repeat" description="ANK" evidence="1">
    <location>
        <begin position="507"/>
        <end position="539"/>
    </location>
</feature>
<dbReference type="PROSITE" id="PS50297">
    <property type="entry name" value="ANK_REP_REGION"/>
    <property type="match status" value="6"/>
</dbReference>
<dbReference type="Pfam" id="PF00023">
    <property type="entry name" value="Ank"/>
    <property type="match status" value="1"/>
</dbReference>
<feature type="repeat" description="ANK" evidence="1">
    <location>
        <begin position="387"/>
        <end position="419"/>
    </location>
</feature>
<dbReference type="InterPro" id="IPR036770">
    <property type="entry name" value="Ankyrin_rpt-contain_sf"/>
</dbReference>
<feature type="repeat" description="ANK" evidence="1">
    <location>
        <begin position="447"/>
        <end position="479"/>
    </location>
</feature>
<organism evidence="2 3">
    <name type="scientific">Aureobasidium melanogenum</name>
    <name type="common">Aureobasidium pullulans var. melanogenum</name>
    <dbReference type="NCBI Taxonomy" id="46634"/>
    <lineage>
        <taxon>Eukaryota</taxon>
        <taxon>Fungi</taxon>
        <taxon>Dikarya</taxon>
        <taxon>Ascomycota</taxon>
        <taxon>Pezizomycotina</taxon>
        <taxon>Dothideomycetes</taxon>
        <taxon>Dothideomycetidae</taxon>
        <taxon>Dothideales</taxon>
        <taxon>Saccotheciaceae</taxon>
        <taxon>Aureobasidium</taxon>
    </lineage>
</organism>
<feature type="repeat" description="ANK" evidence="1">
    <location>
        <begin position="477"/>
        <end position="509"/>
    </location>
</feature>
<sequence>MGRYKALESGELYTVGWIAALPKEMTAALGMLDERHDKPKDFVKPASDTNAYRWGRIGDHNVVIASLAAGVYGTTSAATTAIQMLSSFPSIKVGLMVGIGAAIPGSKHDIRLGDVVVSQPHGQTGGVVQYDLGKSRVITEQGNPVKTFERVGFLRPPPEALLKALSLLKAEVRLEGSSLSHFLKDMLERHPRMAQSGPDGPGYFHQGNENDRLFEASYLHISDVGCNSCNPTRMIPRSSRSNPGEPEVHYGLIASGNKLVKDAAERDLISRESGGDCICLDMEAAGLINSFPCLVIRGICDYADSHKNDDWQEYAAGTAAAYAKEFLGYGGLVQMVEYLIDRGEESADTDATALPTDLKEGLKLASWRGYDTTVQLLLDRGTDVNAGDGAALRKASQLGYDTTVQLLLDRGADVDAGNGAALKIASWSGHSTTVQLLLDRHANVNAGDGAALGEASAHGYDTIVQLLLDRGADINAGDSAALIMASQGGSEKVVQFLLDRGADIHARDGAALMKASKYGREAVVRLLLDRGMDANLQDGAALRLALKRERHTVVQLLLDRGADVNAQDGFALHEAVRLGRDIIVRLLLDGGADVNVRGKYGQTALMEALQREHHTITQLLLDRDASLSPEELEYALLWDDQGAKSLVSIILPYITVRSATHKNNMGRNLLHHAVVRELESVVQKCLDLSVDIRVRDGYGMTALDWAAAQGHLTISKMLLRAGSDVEEPNEHGWTPLAYLADLASWERRARSWERGRKRSWESSSEYDSVWERSPEGSQERSWDYNQEIDWEAQYRKCREGRGRPRRRRSC</sequence>
<proteinExistence type="predicted"/>
<keyword evidence="3" id="KW-1185">Reference proteome</keyword>
<feature type="repeat" description="ANK" evidence="1">
    <location>
        <begin position="698"/>
        <end position="730"/>
    </location>
</feature>
<dbReference type="Gene3D" id="1.25.40.20">
    <property type="entry name" value="Ankyrin repeat-containing domain"/>
    <property type="match status" value="4"/>
</dbReference>
<dbReference type="SUPFAM" id="SSF48403">
    <property type="entry name" value="Ankyrin repeat"/>
    <property type="match status" value="2"/>
</dbReference>
<reference evidence="2" key="1">
    <citation type="journal article" date="2021" name="J Fungi (Basel)">
        <title>Virulence traits and population genomics of the black yeast Aureobasidium melanogenum.</title>
        <authorList>
            <person name="Cernosa A."/>
            <person name="Sun X."/>
            <person name="Gostincar C."/>
            <person name="Fang C."/>
            <person name="Gunde-Cimerman N."/>
            <person name="Song Z."/>
        </authorList>
    </citation>
    <scope>NUCLEOTIDE SEQUENCE</scope>
    <source>
        <strain evidence="2">EXF-9298</strain>
    </source>
</reference>
<protein>
    <submittedName>
        <fullName evidence="2">Purine and uridine phosphorylase</fullName>
    </submittedName>
</protein>
<evidence type="ECO:0000313" key="3">
    <source>
        <dbReference type="Proteomes" id="UP000729357"/>
    </source>
</evidence>
<dbReference type="PANTHER" id="PTHR46082">
    <property type="entry name" value="ATP/GTP-BINDING PROTEIN-RELATED"/>
    <property type="match status" value="1"/>
</dbReference>
<dbReference type="PANTHER" id="PTHR46082:SF11">
    <property type="entry name" value="AAA+ ATPASE DOMAIN-CONTAINING PROTEIN-RELATED"/>
    <property type="match status" value="1"/>
</dbReference>
<dbReference type="GO" id="GO:0009116">
    <property type="term" value="P:nucleoside metabolic process"/>
    <property type="evidence" value="ECO:0007669"/>
    <property type="project" value="InterPro"/>
</dbReference>
<dbReference type="PROSITE" id="PS50088">
    <property type="entry name" value="ANK_REPEAT"/>
    <property type="match status" value="8"/>
</dbReference>
<reference evidence="2" key="2">
    <citation type="submission" date="2021-08" db="EMBL/GenBank/DDBJ databases">
        <authorList>
            <person name="Gostincar C."/>
            <person name="Sun X."/>
            <person name="Song Z."/>
            <person name="Gunde-Cimerman N."/>
        </authorList>
    </citation>
    <scope>NUCLEOTIDE SEQUENCE</scope>
    <source>
        <strain evidence="2">EXF-9298</strain>
    </source>
</reference>
<gene>
    <name evidence="2" type="ORF">KCU98_g7046</name>
</gene>
<evidence type="ECO:0000313" key="2">
    <source>
        <dbReference type="EMBL" id="KAG9982050.1"/>
    </source>
</evidence>
<dbReference type="SMART" id="SM00248">
    <property type="entry name" value="ANK"/>
    <property type="match status" value="11"/>
</dbReference>
<evidence type="ECO:0000256" key="1">
    <source>
        <dbReference type="PROSITE-ProRule" id="PRU00023"/>
    </source>
</evidence>
<dbReference type="InterPro" id="IPR035994">
    <property type="entry name" value="Nucleoside_phosphorylase_sf"/>
</dbReference>
<feature type="repeat" description="ANK" evidence="1">
    <location>
        <begin position="567"/>
        <end position="599"/>
    </location>
</feature>
<dbReference type="Gene3D" id="3.40.50.1580">
    <property type="entry name" value="Nucleoside phosphorylase domain"/>
    <property type="match status" value="1"/>
</dbReference>
<comment type="caution">
    <text evidence="2">The sequence shown here is derived from an EMBL/GenBank/DDBJ whole genome shotgun (WGS) entry which is preliminary data.</text>
</comment>
<dbReference type="GO" id="GO:0003824">
    <property type="term" value="F:catalytic activity"/>
    <property type="evidence" value="ECO:0007669"/>
    <property type="project" value="InterPro"/>
</dbReference>
<accession>A0A9P8FTA7</accession>
<feature type="non-terminal residue" evidence="2">
    <location>
        <position position="1"/>
    </location>
</feature>
<dbReference type="SUPFAM" id="SSF53167">
    <property type="entry name" value="Purine and uridine phosphorylases"/>
    <property type="match status" value="1"/>
</dbReference>
<dbReference type="Pfam" id="PF12796">
    <property type="entry name" value="Ank_2"/>
    <property type="match status" value="3"/>
</dbReference>
<keyword evidence="1" id="KW-0040">ANK repeat</keyword>
<dbReference type="EMBL" id="JAHFXS010000767">
    <property type="protein sequence ID" value="KAG9982050.1"/>
    <property type="molecule type" value="Genomic_DNA"/>
</dbReference>
<feature type="repeat" description="ANK" evidence="1">
    <location>
        <begin position="537"/>
        <end position="569"/>
    </location>
</feature>
<dbReference type="AlphaFoldDB" id="A0A9P8FTA7"/>
<dbReference type="Proteomes" id="UP000729357">
    <property type="component" value="Unassembled WGS sequence"/>
</dbReference>